<sequence>MPCAVYIETDGRVTYHEFWASLDIDTSRTRAILHKNLKMKKPTRFKGRASNLVGDMTQQTRAEKAIKRIHIKVQTPALNCDEKSFASIAKAREWLFTQPVQTSLNHSVCFAPKAHTLRRGPRERLRLKPGARRYRNDYQEAVATQRTAHAHKLQPYAFAISHRYYTYLRAYLRVVYNICSGPF</sequence>
<organism evidence="1 2">
    <name type="scientific">Eumeta variegata</name>
    <name type="common">Bagworm moth</name>
    <name type="synonym">Eumeta japonica</name>
    <dbReference type="NCBI Taxonomy" id="151549"/>
    <lineage>
        <taxon>Eukaryota</taxon>
        <taxon>Metazoa</taxon>
        <taxon>Ecdysozoa</taxon>
        <taxon>Arthropoda</taxon>
        <taxon>Hexapoda</taxon>
        <taxon>Insecta</taxon>
        <taxon>Pterygota</taxon>
        <taxon>Neoptera</taxon>
        <taxon>Endopterygota</taxon>
        <taxon>Lepidoptera</taxon>
        <taxon>Glossata</taxon>
        <taxon>Ditrysia</taxon>
        <taxon>Tineoidea</taxon>
        <taxon>Psychidae</taxon>
        <taxon>Oiketicinae</taxon>
        <taxon>Eumeta</taxon>
    </lineage>
</organism>
<gene>
    <name evidence="1" type="ORF">EVAR_10709_1</name>
</gene>
<dbReference type="AlphaFoldDB" id="A0A4C1U7A5"/>
<evidence type="ECO:0000313" key="2">
    <source>
        <dbReference type="Proteomes" id="UP000299102"/>
    </source>
</evidence>
<keyword evidence="2" id="KW-1185">Reference proteome</keyword>
<protein>
    <submittedName>
        <fullName evidence="1">Uncharacterized protein</fullName>
    </submittedName>
</protein>
<proteinExistence type="predicted"/>
<evidence type="ECO:0000313" key="1">
    <source>
        <dbReference type="EMBL" id="GBP22199.1"/>
    </source>
</evidence>
<dbReference type="EMBL" id="BGZK01000137">
    <property type="protein sequence ID" value="GBP22199.1"/>
    <property type="molecule type" value="Genomic_DNA"/>
</dbReference>
<name>A0A4C1U7A5_EUMVA</name>
<accession>A0A4C1U7A5</accession>
<dbReference type="Proteomes" id="UP000299102">
    <property type="component" value="Unassembled WGS sequence"/>
</dbReference>
<reference evidence="1 2" key="1">
    <citation type="journal article" date="2019" name="Commun. Biol.">
        <title>The bagworm genome reveals a unique fibroin gene that provides high tensile strength.</title>
        <authorList>
            <person name="Kono N."/>
            <person name="Nakamura H."/>
            <person name="Ohtoshi R."/>
            <person name="Tomita M."/>
            <person name="Numata K."/>
            <person name="Arakawa K."/>
        </authorList>
    </citation>
    <scope>NUCLEOTIDE SEQUENCE [LARGE SCALE GENOMIC DNA]</scope>
</reference>
<comment type="caution">
    <text evidence="1">The sequence shown here is derived from an EMBL/GenBank/DDBJ whole genome shotgun (WGS) entry which is preliminary data.</text>
</comment>